<dbReference type="Proteomes" id="UP000023268">
    <property type="component" value="Unassembled WGS sequence"/>
</dbReference>
<feature type="domain" description="Methyltransferase" evidence="4">
    <location>
        <begin position="32"/>
        <end position="128"/>
    </location>
</feature>
<protein>
    <submittedName>
        <fullName evidence="5">Methyltransferase type 12</fullName>
    </submittedName>
</protein>
<dbReference type="eggNOG" id="COG2226">
    <property type="taxonomic scope" value="Bacteria"/>
</dbReference>
<evidence type="ECO:0000256" key="1">
    <source>
        <dbReference type="ARBA" id="ARBA00022603"/>
    </source>
</evidence>
<keyword evidence="2 5" id="KW-0808">Transferase</keyword>
<keyword evidence="3" id="KW-0949">S-adenosyl-L-methionine</keyword>
<dbReference type="EMBL" id="JEMG01000001">
    <property type="protein sequence ID" value="EYC51832.1"/>
    <property type="molecule type" value="Genomic_DNA"/>
</dbReference>
<evidence type="ECO:0000256" key="2">
    <source>
        <dbReference type="ARBA" id="ARBA00022679"/>
    </source>
</evidence>
<dbReference type="PANTHER" id="PTHR43464">
    <property type="entry name" value="METHYLTRANSFERASE"/>
    <property type="match status" value="1"/>
</dbReference>
<dbReference type="CDD" id="cd02440">
    <property type="entry name" value="AdoMet_MTases"/>
    <property type="match status" value="1"/>
</dbReference>
<evidence type="ECO:0000259" key="4">
    <source>
        <dbReference type="Pfam" id="PF13649"/>
    </source>
</evidence>
<dbReference type="Gene3D" id="3.40.50.150">
    <property type="entry name" value="Vaccinia Virus protein VP39"/>
    <property type="match status" value="1"/>
</dbReference>
<dbReference type="InterPro" id="IPR041698">
    <property type="entry name" value="Methyltransf_25"/>
</dbReference>
<gene>
    <name evidence="5" type="ORF">AZ34_12670</name>
</gene>
<sequence length="149" mass="16931">MIWGGTGIEFTTMSERIERFVESMNIQPGDRVLEIGCGHGLAATLVCQRLRSGRFVAIDRSRKMVAAAAQRNKAYVEAGVASFLESTLERLDLGEKRFDKIFAMRVRLFHDQPELACELAQRWLKVDGKLFFEYDEPMQTSPTRRIDAG</sequence>
<evidence type="ECO:0000256" key="3">
    <source>
        <dbReference type="ARBA" id="ARBA00022691"/>
    </source>
</evidence>
<reference evidence="5 6" key="1">
    <citation type="submission" date="2014-02" db="EMBL/GenBank/DDBJ databases">
        <title>Draft Genome of Hylemonella gracilis isolated from the Niagara River.</title>
        <authorList>
            <person name="Pawlowski D.R."/>
            <person name="Koudelka G.B."/>
        </authorList>
    </citation>
    <scope>NUCLEOTIDE SEQUENCE [LARGE SCALE GENOMIC DNA]</scope>
    <source>
        <strain evidence="5 6">Niagara R</strain>
    </source>
</reference>
<dbReference type="GO" id="GO:0008168">
    <property type="term" value="F:methyltransferase activity"/>
    <property type="evidence" value="ECO:0007669"/>
    <property type="project" value="UniProtKB-KW"/>
</dbReference>
<accession>A0A016XJT7</accession>
<dbReference type="STRING" id="1458275.AZ34_12670"/>
<dbReference type="AlphaFoldDB" id="A0A016XJT7"/>
<evidence type="ECO:0000313" key="6">
    <source>
        <dbReference type="Proteomes" id="UP000023268"/>
    </source>
</evidence>
<dbReference type="GO" id="GO:0032259">
    <property type="term" value="P:methylation"/>
    <property type="evidence" value="ECO:0007669"/>
    <property type="project" value="UniProtKB-KW"/>
</dbReference>
<dbReference type="PANTHER" id="PTHR43464:SF19">
    <property type="entry name" value="UBIQUINONE BIOSYNTHESIS O-METHYLTRANSFERASE, MITOCHONDRIAL"/>
    <property type="match status" value="1"/>
</dbReference>
<dbReference type="OrthoDB" id="529208at2"/>
<organism evidence="5 6">
    <name type="scientific">Hylemonella gracilis str. Niagara R</name>
    <dbReference type="NCBI Taxonomy" id="1458275"/>
    <lineage>
        <taxon>Bacteria</taxon>
        <taxon>Pseudomonadati</taxon>
        <taxon>Pseudomonadota</taxon>
        <taxon>Betaproteobacteria</taxon>
        <taxon>Burkholderiales</taxon>
        <taxon>Comamonadaceae</taxon>
        <taxon>Hylemonella</taxon>
    </lineage>
</organism>
<name>A0A016XJT7_9BURK</name>
<comment type="caution">
    <text evidence="5">The sequence shown here is derived from an EMBL/GenBank/DDBJ whole genome shotgun (WGS) entry which is preliminary data.</text>
</comment>
<dbReference type="Pfam" id="PF13649">
    <property type="entry name" value="Methyltransf_25"/>
    <property type="match status" value="1"/>
</dbReference>
<dbReference type="InterPro" id="IPR029063">
    <property type="entry name" value="SAM-dependent_MTases_sf"/>
</dbReference>
<evidence type="ECO:0000313" key="5">
    <source>
        <dbReference type="EMBL" id="EYC51832.1"/>
    </source>
</evidence>
<keyword evidence="1 5" id="KW-0489">Methyltransferase</keyword>
<dbReference type="SUPFAM" id="SSF53335">
    <property type="entry name" value="S-adenosyl-L-methionine-dependent methyltransferases"/>
    <property type="match status" value="1"/>
</dbReference>
<proteinExistence type="predicted"/>